<evidence type="ECO:0000313" key="2">
    <source>
        <dbReference type="Proteomes" id="UP001170379"/>
    </source>
</evidence>
<reference evidence="1" key="1">
    <citation type="submission" date="2018-03" db="EMBL/GenBank/DDBJ databases">
        <authorList>
            <person name="Nunes O.C."/>
            <person name="Lopes A.R."/>
            <person name="Froufe H."/>
            <person name="Munoz-Merida A."/>
            <person name="Barroso C."/>
            <person name="Egas C."/>
        </authorList>
    </citation>
    <scope>NUCLEOTIDE SEQUENCE</scope>
    <source>
        <strain evidence="1">ON4</strain>
    </source>
</reference>
<protein>
    <submittedName>
        <fullName evidence="1">Uncharacterized protein</fullName>
    </submittedName>
</protein>
<dbReference type="EMBL" id="PXVD01000006">
    <property type="protein sequence ID" value="MDJ1370647.1"/>
    <property type="molecule type" value="Genomic_DNA"/>
</dbReference>
<dbReference type="Proteomes" id="UP001170379">
    <property type="component" value="Unassembled WGS sequence"/>
</dbReference>
<comment type="caution">
    <text evidence="1">The sequence shown here is derived from an EMBL/GenBank/DDBJ whole genome shotgun (WGS) entry which is preliminary data.</text>
</comment>
<proteinExistence type="predicted"/>
<accession>A0ABT7C781</accession>
<evidence type="ECO:0000313" key="1">
    <source>
        <dbReference type="EMBL" id="MDJ1370647.1"/>
    </source>
</evidence>
<organism evidence="1 2">
    <name type="scientific">Gulosibacter molinativorax</name>
    <dbReference type="NCBI Taxonomy" id="256821"/>
    <lineage>
        <taxon>Bacteria</taxon>
        <taxon>Bacillati</taxon>
        <taxon>Actinomycetota</taxon>
        <taxon>Actinomycetes</taxon>
        <taxon>Micrococcales</taxon>
        <taxon>Microbacteriaceae</taxon>
        <taxon>Gulosibacter</taxon>
    </lineage>
</organism>
<keyword evidence="2" id="KW-1185">Reference proteome</keyword>
<name>A0ABT7C781_9MICO</name>
<dbReference type="RefSeq" id="WP_106486634.1">
    <property type="nucleotide sequence ID" value="NZ_CP028426.1"/>
</dbReference>
<gene>
    <name evidence="1" type="ORF">C7K25_04580</name>
</gene>
<sequence length="101" mass="10691">MTDSTLRTAIARAIHDGPNAQAQYRAAGIEPHPFGECAYTDQYLADADAVLAVLADLLESVIERAAEGLHDAAFGQELPEAPIDLARAALRAAFGGERDDV</sequence>
<reference evidence="1" key="2">
    <citation type="journal article" date="2022" name="Sci. Rep.">
        <title>In silico prediction of the enzymes involved in the degradation of the herbicide molinate by Gulosibacter molinativorax ON4T.</title>
        <authorList>
            <person name="Lopes A.R."/>
            <person name="Bunin E."/>
            <person name="Viana A.T."/>
            <person name="Froufe H."/>
            <person name="Munoz-Merida A."/>
            <person name="Pinho D."/>
            <person name="Figueiredo J."/>
            <person name="Barroso C."/>
            <person name="Vaz-Moreira I."/>
            <person name="Bellanger X."/>
            <person name="Egas C."/>
            <person name="Nunes O.C."/>
        </authorList>
    </citation>
    <scope>NUCLEOTIDE SEQUENCE</scope>
    <source>
        <strain evidence="1">ON4</strain>
    </source>
</reference>